<dbReference type="InterPro" id="IPR050706">
    <property type="entry name" value="Cyclic-di-GMP_PDE-like"/>
</dbReference>
<dbReference type="PANTHER" id="PTHR33121:SF70">
    <property type="entry name" value="SIGNALING PROTEIN YKOW"/>
    <property type="match status" value="1"/>
</dbReference>
<keyword evidence="5" id="KW-1185">Reference proteome</keyword>
<dbReference type="SUPFAM" id="SSF52172">
    <property type="entry name" value="CheY-like"/>
    <property type="match status" value="1"/>
</dbReference>
<dbReference type="InterPro" id="IPR011006">
    <property type="entry name" value="CheY-like_superfamily"/>
</dbReference>
<evidence type="ECO:0000313" key="4">
    <source>
        <dbReference type="EMBL" id="MDD1795444.1"/>
    </source>
</evidence>
<dbReference type="SUPFAM" id="SSF141868">
    <property type="entry name" value="EAL domain-like"/>
    <property type="match status" value="1"/>
</dbReference>
<evidence type="ECO:0000259" key="2">
    <source>
        <dbReference type="PROSITE" id="PS50110"/>
    </source>
</evidence>
<organism evidence="4 5">
    <name type="scientific">Enterovibrio gelatinilyticus</name>
    <dbReference type="NCBI Taxonomy" id="2899819"/>
    <lineage>
        <taxon>Bacteria</taxon>
        <taxon>Pseudomonadati</taxon>
        <taxon>Pseudomonadota</taxon>
        <taxon>Gammaproteobacteria</taxon>
        <taxon>Vibrionales</taxon>
        <taxon>Vibrionaceae</taxon>
        <taxon>Enterovibrio</taxon>
    </lineage>
</organism>
<dbReference type="Gene3D" id="3.40.50.2300">
    <property type="match status" value="1"/>
</dbReference>
<accession>A0ABT5R589</accession>
<evidence type="ECO:0000259" key="3">
    <source>
        <dbReference type="PROSITE" id="PS50883"/>
    </source>
</evidence>
<dbReference type="SMART" id="SM00052">
    <property type="entry name" value="EAL"/>
    <property type="match status" value="1"/>
</dbReference>
<dbReference type="CDD" id="cd01948">
    <property type="entry name" value="EAL"/>
    <property type="match status" value="1"/>
</dbReference>
<comment type="caution">
    <text evidence="4">The sequence shown here is derived from an EMBL/GenBank/DDBJ whole genome shotgun (WGS) entry which is preliminary data.</text>
</comment>
<evidence type="ECO:0000256" key="1">
    <source>
        <dbReference type="PROSITE-ProRule" id="PRU00169"/>
    </source>
</evidence>
<protein>
    <submittedName>
        <fullName evidence="4">EAL domain-containing response regulator</fullName>
    </submittedName>
</protein>
<dbReference type="Gene3D" id="3.20.20.450">
    <property type="entry name" value="EAL domain"/>
    <property type="match status" value="1"/>
</dbReference>
<feature type="domain" description="EAL" evidence="3">
    <location>
        <begin position="131"/>
        <end position="386"/>
    </location>
</feature>
<dbReference type="Pfam" id="PF00563">
    <property type="entry name" value="EAL"/>
    <property type="match status" value="1"/>
</dbReference>
<gene>
    <name evidence="4" type="ORF">LRP50_20130</name>
</gene>
<evidence type="ECO:0000313" key="5">
    <source>
        <dbReference type="Proteomes" id="UP001149400"/>
    </source>
</evidence>
<name>A0ABT5R589_9GAMM</name>
<dbReference type="PROSITE" id="PS50110">
    <property type="entry name" value="RESPONSE_REGULATORY"/>
    <property type="match status" value="1"/>
</dbReference>
<dbReference type="InterPro" id="IPR001789">
    <property type="entry name" value="Sig_transdc_resp-reg_receiver"/>
</dbReference>
<dbReference type="InterPro" id="IPR001633">
    <property type="entry name" value="EAL_dom"/>
</dbReference>
<dbReference type="PANTHER" id="PTHR33121">
    <property type="entry name" value="CYCLIC DI-GMP PHOSPHODIESTERASE PDEF"/>
    <property type="match status" value="1"/>
</dbReference>
<dbReference type="Pfam" id="PF00072">
    <property type="entry name" value="Response_reg"/>
    <property type="match status" value="1"/>
</dbReference>
<feature type="domain" description="Response regulatory" evidence="2">
    <location>
        <begin position="1"/>
        <end position="120"/>
    </location>
</feature>
<dbReference type="PROSITE" id="PS50883">
    <property type="entry name" value="EAL"/>
    <property type="match status" value="1"/>
</dbReference>
<dbReference type="InterPro" id="IPR035919">
    <property type="entry name" value="EAL_sf"/>
</dbReference>
<proteinExistence type="predicted"/>
<comment type="caution">
    <text evidence="1">Lacks conserved residue(s) required for the propagation of feature annotation.</text>
</comment>
<dbReference type="EMBL" id="JAJUBC010000029">
    <property type="protein sequence ID" value="MDD1795444.1"/>
    <property type="molecule type" value="Genomic_DNA"/>
</dbReference>
<dbReference type="RefSeq" id="WP_274166238.1">
    <property type="nucleotide sequence ID" value="NZ_JAJUBC010000029.1"/>
</dbReference>
<dbReference type="Proteomes" id="UP001149400">
    <property type="component" value="Unassembled WGS sequence"/>
</dbReference>
<reference evidence="4" key="1">
    <citation type="submission" date="2021-12" db="EMBL/GenBank/DDBJ databases">
        <title>Enterovibrio ZSDZ35 sp. nov. and Enterovibrio ZSDZ42 sp. nov., isolated from coastal seawater in Qingdao.</title>
        <authorList>
            <person name="Zhang P."/>
        </authorList>
    </citation>
    <scope>NUCLEOTIDE SEQUENCE</scope>
    <source>
        <strain evidence="4">ZSDZ42</strain>
    </source>
</reference>
<sequence>MIDDSESVLMLIRSMLNRLGYEKVSCFSSPQLALKEINYEIARYDVVFTNLGMVDIDGMCVIRELGKMKYRGAVCIISDLENRVTELAAEIAKLQWINLLGSIPKPITLYALERVLKKADTKSDVKLNQIELMPKDELIEHIICGHVVPYYQPKVNFLTKKVESLEVLARIVFPESPYCINPCCFISTAVQYGLIDLLTASIAERTALEIDELSSIFGGEVSVGINLSATQLDDLSIPNRLGALFKAKSVSNSRVTLEITEESSLQSPEQLESLNRLRMQGYGVSLDDFGTGYANFLHLRNLPFTEVKIDRSLITNIHLDHFGQTIVRSLVDFTVQSDCVIVAEGVEKEEELKYLIENYPSMLIQGFLICRPKTLNELAEWYGDWRCDNVLGGYAQSK</sequence>